<dbReference type="PANTHER" id="PTHR46499">
    <property type="entry name" value="QUEUINE TRNA-RIBOSYLTRANSFERASE"/>
    <property type="match status" value="1"/>
</dbReference>
<comment type="caution">
    <text evidence="7">The sequence shown here is derived from an EMBL/GenBank/DDBJ whole genome shotgun (WGS) entry which is preliminary data.</text>
</comment>
<dbReference type="Proteomes" id="UP000673394">
    <property type="component" value="Unassembled WGS sequence"/>
</dbReference>
<evidence type="ECO:0000256" key="2">
    <source>
        <dbReference type="ARBA" id="ARBA00022679"/>
    </source>
</evidence>
<dbReference type="InterPro" id="IPR036511">
    <property type="entry name" value="TGT-like_sf"/>
</dbReference>
<keyword evidence="4 5" id="KW-0671">Queuosine biosynthesis</keyword>
<feature type="binding site" evidence="5">
    <location>
        <position position="338"/>
    </location>
    <ligand>
        <name>Zn(2+)</name>
        <dbReference type="ChEBI" id="CHEBI:29105"/>
    </ligand>
</feature>
<reference evidence="7 8" key="1">
    <citation type="submission" date="2021-04" db="EMBL/GenBank/DDBJ databases">
        <title>Paenibacillus sp. DLE-14 whole genome sequence.</title>
        <authorList>
            <person name="Ham Y.J."/>
        </authorList>
    </citation>
    <scope>NUCLEOTIDE SEQUENCE [LARGE SCALE GENOMIC DNA]</scope>
    <source>
        <strain evidence="7 8">DLE-14</strain>
    </source>
</reference>
<comment type="similarity">
    <text evidence="5">Belongs to the queuine tRNA-ribosyltransferase family.</text>
</comment>
<evidence type="ECO:0000256" key="5">
    <source>
        <dbReference type="HAMAP-Rule" id="MF_00168"/>
    </source>
</evidence>
<evidence type="ECO:0000313" key="8">
    <source>
        <dbReference type="Proteomes" id="UP000673394"/>
    </source>
</evidence>
<feature type="binding site" evidence="5">
    <location>
        <begin position="124"/>
        <end position="128"/>
    </location>
    <ligand>
        <name>substrate</name>
    </ligand>
</feature>
<dbReference type="NCBIfam" id="TIGR00430">
    <property type="entry name" value="Q_tRNA_tgt"/>
    <property type="match status" value="1"/>
</dbReference>
<protein>
    <recommendedName>
        <fullName evidence="5">Queuine tRNA-ribosyltransferase</fullName>
        <ecNumber evidence="5">2.4.2.29</ecNumber>
    </recommendedName>
    <alternativeName>
        <fullName evidence="5">Guanine insertion enzyme</fullName>
    </alternativeName>
    <alternativeName>
        <fullName evidence="5">tRNA-guanine transglycosylase</fullName>
    </alternativeName>
</protein>
<keyword evidence="2 5" id="KW-0808">Transferase</keyword>
<feature type="binding site" evidence="5">
    <location>
        <position position="221"/>
    </location>
    <ligand>
        <name>substrate</name>
    </ligand>
</feature>
<accession>A0ABS5C5U9</accession>
<dbReference type="GO" id="GO:0016757">
    <property type="term" value="F:glycosyltransferase activity"/>
    <property type="evidence" value="ECO:0007669"/>
    <property type="project" value="UniProtKB-KW"/>
</dbReference>
<dbReference type="EMBL" id="JAGKSP010000001">
    <property type="protein sequence ID" value="MBP3961381.1"/>
    <property type="molecule type" value="Genomic_DNA"/>
</dbReference>
<evidence type="ECO:0000256" key="1">
    <source>
        <dbReference type="ARBA" id="ARBA00022676"/>
    </source>
</evidence>
<dbReference type="HAMAP" id="MF_00168">
    <property type="entry name" value="Q_tRNA_Tgt"/>
    <property type="match status" value="1"/>
</dbReference>
<feature type="active site" description="Proton acceptor" evidence="5">
    <location>
        <position position="124"/>
    </location>
</feature>
<dbReference type="PANTHER" id="PTHR46499:SF1">
    <property type="entry name" value="QUEUINE TRNA-RIBOSYLTRANSFERASE"/>
    <property type="match status" value="1"/>
</dbReference>
<keyword evidence="1 5" id="KW-0328">Glycosyltransferase</keyword>
<keyword evidence="5" id="KW-0479">Metal-binding</keyword>
<keyword evidence="8" id="KW-1185">Reference proteome</keyword>
<gene>
    <name evidence="5 7" type="primary">tgt</name>
    <name evidence="7" type="ORF">I8J30_01555</name>
</gene>
<name>A0ABS5C5U9_9BACL</name>
<feature type="active site" description="Nucleophile" evidence="5">
    <location>
        <position position="298"/>
    </location>
</feature>
<feature type="region of interest" description="RNA binding; important for wobble base 34 recognition" evidence="5">
    <location>
        <begin position="303"/>
        <end position="307"/>
    </location>
</feature>
<evidence type="ECO:0000256" key="3">
    <source>
        <dbReference type="ARBA" id="ARBA00022694"/>
    </source>
</evidence>
<comment type="cofactor">
    <cofactor evidence="5">
        <name>Zn(2+)</name>
        <dbReference type="ChEBI" id="CHEBI:29105"/>
    </cofactor>
    <text evidence="5">Binds 1 zinc ion per subunit.</text>
</comment>
<evidence type="ECO:0000259" key="6">
    <source>
        <dbReference type="Pfam" id="PF01702"/>
    </source>
</evidence>
<comment type="pathway">
    <text evidence="5">tRNA modification; tRNA-queuosine biosynthesis.</text>
</comment>
<sequence>MRIRKRLNRNIGSSASATPCLFTRTERGSARVAITYELIKTCKQSGARLGRVHTPHGVIETPAFMPVGTQATVKTISPEELKTMDAHIILSNTYHLFIRPGHEIVRKAGGLHKFMNWDRPILTDSGGFQVFSLSNMRKIKEEGVEFRSHLSGDKLFLSPEVAMEIQNALGSDIMMAFDECAPYPADYDYVKKSLERTTRWAERCLAAHARPHDQGLFAIVQGGMYEDLRRQSAAELTSMDFPGYAIGGLSVGEPKNLMYNVLDCTVPLLPSNKPRYLMGVGSPDALLEGSIRGIDMFDCVLPTRIARNGTTMTSSGRLVIRNAKFTEDFGPLDPECSCYTCTNYSRSYLRHLIKADETFGIRLTTIHNLHFLLEMMRGVRQAIMDDRLLDFRDDFFNKYGLHENDKGF</sequence>
<dbReference type="NCBIfam" id="TIGR00449">
    <property type="entry name" value="tgt_general"/>
    <property type="match status" value="1"/>
</dbReference>
<feature type="binding site" evidence="5">
    <location>
        <position position="336"/>
    </location>
    <ligand>
        <name>Zn(2+)</name>
        <dbReference type="ChEBI" id="CHEBI:29105"/>
    </ligand>
</feature>
<dbReference type="EC" id="2.4.2.29" evidence="5"/>
<proteinExistence type="inferred from homology"/>
<feature type="binding site" evidence="5">
    <location>
        <position position="367"/>
    </location>
    <ligand>
        <name>Zn(2+)</name>
        <dbReference type="ChEBI" id="CHEBI:29105"/>
    </ligand>
</feature>
<feature type="binding site" evidence="5">
    <location>
        <position position="341"/>
    </location>
    <ligand>
        <name>Zn(2+)</name>
        <dbReference type="ChEBI" id="CHEBI:29105"/>
    </ligand>
</feature>
<comment type="function">
    <text evidence="5">Catalyzes the base-exchange of a guanine (G) residue with the queuine precursor 7-aminomethyl-7-deazaguanine (PreQ1) at position 34 (anticodon wobble position) in tRNAs with GU(N) anticodons (tRNA-Asp, -Asn, -His and -Tyr). Catalysis occurs through a double-displacement mechanism. The nucleophile active site attacks the C1' of nucleotide 34 to detach the guanine base from the RNA, forming a covalent enzyme-RNA intermediate. The proton acceptor active site deprotonates the incoming PreQ1, allowing a nucleophilic attack on the C1' of the ribose to form the product. After dissociation, two additional enzymatic reactions on the tRNA convert PreQ1 to queuine (Q), resulting in the hypermodified nucleoside queuosine (7-(((4,5-cis-dihydroxy-2-cyclopenten-1-yl)amino)methyl)-7-deazaguanosine).</text>
</comment>
<evidence type="ECO:0000313" key="7">
    <source>
        <dbReference type="EMBL" id="MBP3961381.1"/>
    </source>
</evidence>
<dbReference type="SUPFAM" id="SSF51713">
    <property type="entry name" value="tRNA-guanine transglycosylase"/>
    <property type="match status" value="1"/>
</dbReference>
<keyword evidence="5" id="KW-0862">Zinc</keyword>
<keyword evidence="3 5" id="KW-0819">tRNA processing</keyword>
<dbReference type="InterPro" id="IPR004803">
    <property type="entry name" value="TGT"/>
</dbReference>
<comment type="subunit">
    <text evidence="5">Homodimer. Within each dimer, one monomer is responsible for RNA recognition and catalysis, while the other monomer binds to the replacement base PreQ1.</text>
</comment>
<feature type="region of interest" description="RNA binding" evidence="5">
    <location>
        <begin position="279"/>
        <end position="285"/>
    </location>
</feature>
<comment type="catalytic activity">
    <reaction evidence="5">
        <text>7-aminomethyl-7-carbaguanine + guanosine(34) in tRNA = 7-aminomethyl-7-carbaguanosine(34) in tRNA + guanine</text>
        <dbReference type="Rhea" id="RHEA:24104"/>
        <dbReference type="Rhea" id="RHEA-COMP:10341"/>
        <dbReference type="Rhea" id="RHEA-COMP:10342"/>
        <dbReference type="ChEBI" id="CHEBI:16235"/>
        <dbReference type="ChEBI" id="CHEBI:58703"/>
        <dbReference type="ChEBI" id="CHEBI:74269"/>
        <dbReference type="ChEBI" id="CHEBI:82833"/>
        <dbReference type="EC" id="2.4.2.29"/>
    </reaction>
</comment>
<dbReference type="InterPro" id="IPR002616">
    <property type="entry name" value="tRNA_ribo_trans-like"/>
</dbReference>
<feature type="binding site" evidence="5">
    <location>
        <position position="178"/>
    </location>
    <ligand>
        <name>substrate</name>
    </ligand>
</feature>
<evidence type="ECO:0000256" key="4">
    <source>
        <dbReference type="ARBA" id="ARBA00022785"/>
    </source>
</evidence>
<organism evidence="7 8">
    <name type="scientific">Paenibacillus lignilyticus</name>
    <dbReference type="NCBI Taxonomy" id="1172615"/>
    <lineage>
        <taxon>Bacteria</taxon>
        <taxon>Bacillati</taxon>
        <taxon>Bacillota</taxon>
        <taxon>Bacilli</taxon>
        <taxon>Bacillales</taxon>
        <taxon>Paenibacillaceae</taxon>
        <taxon>Paenibacillus</taxon>
    </lineage>
</organism>
<dbReference type="InterPro" id="IPR050076">
    <property type="entry name" value="ArchSynthase1/Queuine_TRR"/>
</dbReference>
<feature type="binding site" evidence="5">
    <location>
        <position position="248"/>
    </location>
    <ligand>
        <name>substrate</name>
    </ligand>
</feature>
<dbReference type="Pfam" id="PF01702">
    <property type="entry name" value="TGT"/>
    <property type="match status" value="1"/>
</dbReference>
<feature type="domain" description="tRNA-guanine(15) transglycosylase-like" evidence="6">
    <location>
        <begin position="45"/>
        <end position="399"/>
    </location>
</feature>
<dbReference type="Gene3D" id="3.20.20.105">
    <property type="entry name" value="Queuine tRNA-ribosyltransferase-like"/>
    <property type="match status" value="1"/>
</dbReference>